<evidence type="ECO:0000256" key="5">
    <source>
        <dbReference type="SAM" id="Phobius"/>
    </source>
</evidence>
<feature type="transmembrane region" description="Helical" evidence="5">
    <location>
        <begin position="113"/>
        <end position="134"/>
    </location>
</feature>
<sequence>MFAPKSRKVPRMSDLLNYTLHVALVSFMLGSLVDVGLKLEIREAWAALHDKRFVISSVLAAFIVGPLLALFIARALALPEPYALGLLLLGLTPCAPFLPLLSDVAKGDPAYTAAFIVIAALGTIVVMPIAVPFVAPDLHAGAGVVVRPLLLLVLAPFASGIAVRSLSKRWADRSDPIIRKLVAVNIVILLVVAVLQNWQEMLSAVGTWAIAAQFIYYIALAACSYALSFGLRYDKRSVVTLGVSTRNVGAALAPLSAVPDADPRSSTMCILAACITLLVGFAVARLVGRLAPAPRLEINRG</sequence>
<organism evidence="6 7">
    <name type="scientific">Rhizobium grahamii</name>
    <dbReference type="NCBI Taxonomy" id="1120045"/>
    <lineage>
        <taxon>Bacteria</taxon>
        <taxon>Pseudomonadati</taxon>
        <taxon>Pseudomonadota</taxon>
        <taxon>Alphaproteobacteria</taxon>
        <taxon>Hyphomicrobiales</taxon>
        <taxon>Rhizobiaceae</taxon>
        <taxon>Rhizobium/Agrobacterium group</taxon>
        <taxon>Rhizobium</taxon>
    </lineage>
</organism>
<evidence type="ECO:0000256" key="2">
    <source>
        <dbReference type="ARBA" id="ARBA00022692"/>
    </source>
</evidence>
<keyword evidence="4 5" id="KW-0472">Membrane</keyword>
<dbReference type="InterPro" id="IPR004710">
    <property type="entry name" value="Bilac:Na_transpt"/>
</dbReference>
<feature type="transmembrane region" description="Helical" evidence="5">
    <location>
        <begin position="146"/>
        <end position="166"/>
    </location>
</feature>
<keyword evidence="2 5" id="KW-0812">Transmembrane</keyword>
<dbReference type="PANTHER" id="PTHR10361:SF28">
    <property type="entry name" value="P3 PROTEIN-RELATED"/>
    <property type="match status" value="1"/>
</dbReference>
<keyword evidence="7" id="KW-1185">Reference proteome</keyword>
<name>A0A5Q0CBL1_9HYPH</name>
<evidence type="ECO:0000313" key="7">
    <source>
        <dbReference type="Proteomes" id="UP000326881"/>
    </source>
</evidence>
<dbReference type="PANTHER" id="PTHR10361">
    <property type="entry name" value="SODIUM-BILE ACID COTRANSPORTER"/>
    <property type="match status" value="1"/>
</dbReference>
<dbReference type="InterPro" id="IPR002657">
    <property type="entry name" value="BilAc:Na_symport/Acr3"/>
</dbReference>
<dbReference type="GO" id="GO:0016020">
    <property type="term" value="C:membrane"/>
    <property type="evidence" value="ECO:0007669"/>
    <property type="project" value="UniProtKB-SubCell"/>
</dbReference>
<dbReference type="OrthoDB" id="8404291at2"/>
<feature type="transmembrane region" description="Helical" evidence="5">
    <location>
        <begin position="210"/>
        <end position="231"/>
    </location>
</feature>
<gene>
    <name evidence="6" type="ORF">FZ934_12215</name>
</gene>
<feature type="transmembrane region" description="Helical" evidence="5">
    <location>
        <begin position="53"/>
        <end position="76"/>
    </location>
</feature>
<evidence type="ECO:0008006" key="8">
    <source>
        <dbReference type="Google" id="ProtNLM"/>
    </source>
</evidence>
<dbReference type="KEGG" id="rgr:FZ934_12215"/>
<feature type="transmembrane region" description="Helical" evidence="5">
    <location>
        <begin position="270"/>
        <end position="288"/>
    </location>
</feature>
<accession>A0A5Q0CBL1</accession>
<reference evidence="6 7" key="1">
    <citation type="submission" date="2019-08" db="EMBL/GenBank/DDBJ databases">
        <title>Prosopis cineraria nodule microbiome.</title>
        <authorList>
            <person name="Ali R."/>
            <person name="Chaluvadi S.R."/>
            <person name="Wang X."/>
        </authorList>
    </citation>
    <scope>NUCLEOTIDE SEQUENCE [LARGE SCALE GENOMIC DNA]</scope>
    <source>
        <strain evidence="6 7">BG7</strain>
    </source>
</reference>
<evidence type="ECO:0000256" key="1">
    <source>
        <dbReference type="ARBA" id="ARBA00004141"/>
    </source>
</evidence>
<dbReference type="Gene3D" id="1.20.1530.20">
    <property type="match status" value="1"/>
</dbReference>
<evidence type="ECO:0000256" key="4">
    <source>
        <dbReference type="ARBA" id="ARBA00023136"/>
    </source>
</evidence>
<comment type="subcellular location">
    <subcellularLocation>
        <location evidence="1">Membrane</location>
        <topology evidence="1">Multi-pass membrane protein</topology>
    </subcellularLocation>
</comment>
<feature type="transmembrane region" description="Helical" evidence="5">
    <location>
        <begin position="20"/>
        <end position="41"/>
    </location>
</feature>
<evidence type="ECO:0000313" key="6">
    <source>
        <dbReference type="EMBL" id="QFY61109.1"/>
    </source>
</evidence>
<protein>
    <recommendedName>
        <fullName evidence="8">Transporter</fullName>
    </recommendedName>
</protein>
<dbReference type="Proteomes" id="UP000326881">
    <property type="component" value="Chromosome"/>
</dbReference>
<proteinExistence type="predicted"/>
<dbReference type="EMBL" id="CP043498">
    <property type="protein sequence ID" value="QFY61109.1"/>
    <property type="molecule type" value="Genomic_DNA"/>
</dbReference>
<feature type="transmembrane region" description="Helical" evidence="5">
    <location>
        <begin position="82"/>
        <end position="101"/>
    </location>
</feature>
<dbReference type="AlphaFoldDB" id="A0A5Q0CBL1"/>
<dbReference type="InterPro" id="IPR038770">
    <property type="entry name" value="Na+/solute_symporter_sf"/>
</dbReference>
<dbReference type="Pfam" id="PF01758">
    <property type="entry name" value="SBF"/>
    <property type="match status" value="1"/>
</dbReference>
<keyword evidence="3 5" id="KW-1133">Transmembrane helix</keyword>
<evidence type="ECO:0000256" key="3">
    <source>
        <dbReference type="ARBA" id="ARBA00022989"/>
    </source>
</evidence>
<feature type="transmembrane region" description="Helical" evidence="5">
    <location>
        <begin position="178"/>
        <end position="198"/>
    </location>
</feature>